<evidence type="ECO:0008006" key="10">
    <source>
        <dbReference type="Google" id="ProtNLM"/>
    </source>
</evidence>
<reference evidence="8" key="2">
    <citation type="submission" date="2021-03" db="UniProtKB">
        <authorList>
            <consortium name="EnsemblPlants"/>
        </authorList>
    </citation>
    <scope>IDENTIFICATION</scope>
</reference>
<dbReference type="Pfam" id="PF12333">
    <property type="entry name" value="Ipi1_N"/>
    <property type="match status" value="1"/>
</dbReference>
<dbReference type="SUPFAM" id="SSF48371">
    <property type="entry name" value="ARM repeat"/>
    <property type="match status" value="1"/>
</dbReference>
<dbReference type="EnsemblPlants" id="AUR62030747-RA">
    <property type="protein sequence ID" value="AUR62030747-RA:cds"/>
    <property type="gene ID" value="AUR62030747"/>
</dbReference>
<evidence type="ECO:0000313" key="9">
    <source>
        <dbReference type="Proteomes" id="UP000596660"/>
    </source>
</evidence>
<evidence type="ECO:0000256" key="3">
    <source>
        <dbReference type="ARBA" id="ARBA00006427"/>
    </source>
</evidence>
<accession>A0A803MK14</accession>
<evidence type="ECO:0000259" key="6">
    <source>
        <dbReference type="Pfam" id="PF12333"/>
    </source>
</evidence>
<dbReference type="Pfam" id="PF25781">
    <property type="entry name" value="TPR_TEX10"/>
    <property type="match status" value="1"/>
</dbReference>
<sequence length="902" mass="102674">MGRSKTPSKKPQPRGIDFKKFKKKLGRKLPPAHNVTNTEIKTKAIILPEQSVALDKEGVAVSKKGLTLKELLQQTSHHNVKVRRDALVGIKDLLLKFPAELKLHKNAVIEKLRERISDDDKVVRETLFQLFKSTILPGCKEDIKGAPISLIMAYLFKAMTNLAIDVRFMAFKFFDLVVQTHPPAFSTYAEKALENYTDLLQKNQFLSEEKSKLKFVLSSLVRCLSMLPSNGKEFHSSGQTNAEKEVLHAFERDVPNDSTGHILIVGKLKDLVPVLVNCFYGLMSEAYSQPQLDSHSFDCMQSILHSIDLIVRYKVYGISKYQQDLRTSMSSISSTEIHAQDEKFPLLLLDKLFAVFPMQPTRALSEEDDHYDRRYYILNAVISRIFFTFNQYISPLPVLCERFLSFLKDWLFELYRSNVSDKAFYDKQLPSLVPFIPYLVSTVDDQDHHLLKAFTTAFGNCSPESSLKMACLEAVEEMLVLKQEILFSDAGDKEILDCQKTWIHEIGLLLNSISNKKPSSFHAVLHLLLRLGQIGLSNSDLAVEYDKLQDELQKYYCIKSENGHICYGPFMELSKESQELSICCLYYFSCLKGQLLASLALCCLSHSLEPSVLFRIIEVLHSSYNAGHIHVVDYISFLVTLLSQYEISDQDGRVENSIPMEHNKQPQGDDFIVPSVDRIVSVTLASKMMHIYMAFIKQREKTCSTILKEANLATFRSVAGRVCCFLSQMGDPSLLFQILEDVVLDHISQKLPIHNTCALMGMLITVDSRPTRLSEESIIKLGDIMLSYMIDVALLFPVPEEEQKASSNFYAWHDYLLPCFFLLDRSSTFCKLLLDKMVSLVGESGELLFLRDTQLTRDHPRKIRALVSIFIMMSMDSKMRTVLSTCQTEIDNIFQSILLLQG</sequence>
<evidence type="ECO:0000259" key="7">
    <source>
        <dbReference type="Pfam" id="PF25781"/>
    </source>
</evidence>
<feature type="domain" description="Pre-rRNA-processing protein Ipi1 N-terminal" evidence="6">
    <location>
        <begin position="149"/>
        <end position="211"/>
    </location>
</feature>
<dbReference type="PANTHER" id="PTHR16056">
    <property type="entry name" value="REGULATOR OF MICROTUBULE DYNAMICS PROTEIN"/>
    <property type="match status" value="1"/>
</dbReference>
<dbReference type="InterPro" id="IPR011989">
    <property type="entry name" value="ARM-like"/>
</dbReference>
<dbReference type="InterPro" id="IPR057949">
    <property type="entry name" value="TPR_TEX10"/>
</dbReference>
<comment type="similarity">
    <text evidence="3">Belongs to the IPI1/TEX10 family.</text>
</comment>
<proteinExistence type="inferred from homology"/>
<dbReference type="Proteomes" id="UP000596660">
    <property type="component" value="Unplaced"/>
</dbReference>
<dbReference type="Gramene" id="AUR62030747-RA">
    <property type="protein sequence ID" value="AUR62030747-RA:cds"/>
    <property type="gene ID" value="AUR62030747"/>
</dbReference>
<feature type="region of interest" description="Disordered" evidence="5">
    <location>
        <begin position="1"/>
        <end position="20"/>
    </location>
</feature>
<evidence type="ECO:0000256" key="2">
    <source>
        <dbReference type="ARBA" id="ARBA00004642"/>
    </source>
</evidence>
<dbReference type="GO" id="GO:0005634">
    <property type="term" value="C:nucleus"/>
    <property type="evidence" value="ECO:0007669"/>
    <property type="project" value="UniProtKB-SubCell"/>
</dbReference>
<evidence type="ECO:0000256" key="5">
    <source>
        <dbReference type="SAM" id="MobiDB-lite"/>
    </source>
</evidence>
<evidence type="ECO:0000256" key="1">
    <source>
        <dbReference type="ARBA" id="ARBA00004604"/>
    </source>
</evidence>
<protein>
    <recommendedName>
        <fullName evidence="10">Pre-rRNA-processing protein Ipi1 N-terminal domain-containing protein</fullName>
    </recommendedName>
</protein>
<dbReference type="Gene3D" id="1.25.10.10">
    <property type="entry name" value="Leucine-rich Repeat Variant"/>
    <property type="match status" value="1"/>
</dbReference>
<dbReference type="OMA" id="AQEYDNM"/>
<comment type="subcellular location">
    <subcellularLocation>
        <location evidence="1">Nucleus</location>
        <location evidence="1">Nucleolus</location>
    </subcellularLocation>
    <subcellularLocation>
        <location evidence="2">Nucleus</location>
        <location evidence="2">Nucleoplasm</location>
    </subcellularLocation>
</comment>
<dbReference type="InterPro" id="IPR024679">
    <property type="entry name" value="Ipi1_N"/>
</dbReference>
<feature type="compositionally biased region" description="Basic residues" evidence="5">
    <location>
        <begin position="1"/>
        <end position="12"/>
    </location>
</feature>
<keyword evidence="9" id="KW-1185">Reference proteome</keyword>
<reference evidence="8" key="1">
    <citation type="journal article" date="2017" name="Nature">
        <title>The genome of Chenopodium quinoa.</title>
        <authorList>
            <person name="Jarvis D.E."/>
            <person name="Ho Y.S."/>
            <person name="Lightfoot D.J."/>
            <person name="Schmoeckel S.M."/>
            <person name="Li B."/>
            <person name="Borm T.J.A."/>
            <person name="Ohyanagi H."/>
            <person name="Mineta K."/>
            <person name="Michell C.T."/>
            <person name="Saber N."/>
            <person name="Kharbatia N.M."/>
            <person name="Rupper R.R."/>
            <person name="Sharp A.R."/>
            <person name="Dally N."/>
            <person name="Boughton B.A."/>
            <person name="Woo Y.H."/>
            <person name="Gao G."/>
            <person name="Schijlen E.G.W.M."/>
            <person name="Guo X."/>
            <person name="Momin A.A."/>
            <person name="Negrao S."/>
            <person name="Al-Babili S."/>
            <person name="Gehring C."/>
            <person name="Roessner U."/>
            <person name="Jung C."/>
            <person name="Murphy K."/>
            <person name="Arold S.T."/>
            <person name="Gojobori T."/>
            <person name="van der Linden C.G."/>
            <person name="van Loo E.N."/>
            <person name="Jellen E.N."/>
            <person name="Maughan P.J."/>
            <person name="Tester M."/>
        </authorList>
    </citation>
    <scope>NUCLEOTIDE SEQUENCE [LARGE SCALE GENOMIC DNA]</scope>
    <source>
        <strain evidence="8">cv. PI 614886</strain>
    </source>
</reference>
<name>A0A803MK14_CHEQI</name>
<evidence type="ECO:0000256" key="4">
    <source>
        <dbReference type="ARBA" id="ARBA00023242"/>
    </source>
</evidence>
<organism evidence="8 9">
    <name type="scientific">Chenopodium quinoa</name>
    <name type="common">Quinoa</name>
    <dbReference type="NCBI Taxonomy" id="63459"/>
    <lineage>
        <taxon>Eukaryota</taxon>
        <taxon>Viridiplantae</taxon>
        <taxon>Streptophyta</taxon>
        <taxon>Embryophyta</taxon>
        <taxon>Tracheophyta</taxon>
        <taxon>Spermatophyta</taxon>
        <taxon>Magnoliopsida</taxon>
        <taxon>eudicotyledons</taxon>
        <taxon>Gunneridae</taxon>
        <taxon>Pentapetalae</taxon>
        <taxon>Caryophyllales</taxon>
        <taxon>Chenopodiaceae</taxon>
        <taxon>Chenopodioideae</taxon>
        <taxon>Atripliceae</taxon>
        <taxon>Chenopodium</taxon>
    </lineage>
</organism>
<feature type="domain" description="TEX10-like TPR repeats" evidence="7">
    <location>
        <begin position="500"/>
        <end position="643"/>
    </location>
</feature>
<evidence type="ECO:0000313" key="8">
    <source>
        <dbReference type="EnsemblPlants" id="AUR62030747-RA:cds"/>
    </source>
</evidence>
<dbReference type="InterPro" id="IPR016024">
    <property type="entry name" value="ARM-type_fold"/>
</dbReference>
<dbReference type="FunFam" id="1.25.10.10:FF:000348">
    <property type="entry name" value="uncharacterized protein LOC106763108 isoform X2"/>
    <property type="match status" value="1"/>
</dbReference>
<dbReference type="PANTHER" id="PTHR16056:SF2">
    <property type="entry name" value="TESTIS-EXPRESSED PROTEIN 10"/>
    <property type="match status" value="1"/>
</dbReference>
<keyword evidence="4" id="KW-0539">Nucleus</keyword>
<dbReference type="AlphaFoldDB" id="A0A803MK14"/>